<dbReference type="SUPFAM" id="SSF53187">
    <property type="entry name" value="Zn-dependent exopeptidases"/>
    <property type="match status" value="1"/>
</dbReference>
<dbReference type="RefSeq" id="WP_101545965.1">
    <property type="nucleotide sequence ID" value="NZ_FXYX01000009.1"/>
</dbReference>
<evidence type="ECO:0000313" key="2">
    <source>
        <dbReference type="Proteomes" id="UP000234382"/>
    </source>
</evidence>
<name>A0A2H1J5E6_9MICO</name>
<accession>A0A2H1J5E6</accession>
<dbReference type="GO" id="GO:0008777">
    <property type="term" value="F:acetylornithine deacetylase activity"/>
    <property type="evidence" value="ECO:0007669"/>
    <property type="project" value="UniProtKB-EC"/>
</dbReference>
<dbReference type="EMBL" id="FXYX01000009">
    <property type="protein sequence ID" value="SMX82686.1"/>
    <property type="molecule type" value="Genomic_DNA"/>
</dbReference>
<sequence>MFGLPLQSFTTPGYLDGRVYTNYGSRPTLTYGPRSLDIHAFDERVHIESVRNITETIALFTAEWCGLEPLK</sequence>
<evidence type="ECO:0000313" key="1">
    <source>
        <dbReference type="EMBL" id="SMX82686.1"/>
    </source>
</evidence>
<dbReference type="Proteomes" id="UP000234382">
    <property type="component" value="Unassembled WGS sequence"/>
</dbReference>
<gene>
    <name evidence="1" type="ORF">BI49514_01641</name>
</gene>
<organism evidence="1 2">
    <name type="scientific">Brevibacterium iodinum ATCC 49514</name>
    <dbReference type="NCBI Taxonomy" id="1255616"/>
    <lineage>
        <taxon>Bacteria</taxon>
        <taxon>Bacillati</taxon>
        <taxon>Actinomycetota</taxon>
        <taxon>Actinomycetes</taxon>
        <taxon>Micrococcales</taxon>
        <taxon>Brevibacteriaceae</taxon>
        <taxon>Brevibacterium</taxon>
    </lineage>
</organism>
<keyword evidence="2" id="KW-1185">Reference proteome</keyword>
<proteinExistence type="predicted"/>
<protein>
    <submittedName>
        <fullName evidence="1">Acetylornithine deacetylase</fullName>
        <ecNumber evidence="1">3.5.1.16</ecNumber>
    </submittedName>
</protein>
<dbReference type="AlphaFoldDB" id="A0A2H1J5E6"/>
<reference evidence="2" key="1">
    <citation type="submission" date="2017-03" db="EMBL/GenBank/DDBJ databases">
        <authorList>
            <person name="Monnet C."/>
        </authorList>
    </citation>
    <scope>NUCLEOTIDE SEQUENCE [LARGE SCALE GENOMIC DNA]</scope>
    <source>
        <strain evidence="2">ATCC 49514</strain>
    </source>
</reference>
<dbReference type="EC" id="3.5.1.16" evidence="1"/>
<keyword evidence="1" id="KW-0378">Hydrolase</keyword>
<dbReference type="Gene3D" id="3.40.630.10">
    <property type="entry name" value="Zn peptidases"/>
    <property type="match status" value="1"/>
</dbReference>